<dbReference type="AlphaFoldDB" id="A0A2R8BKX6"/>
<evidence type="ECO:0000313" key="3">
    <source>
        <dbReference type="Proteomes" id="UP000244924"/>
    </source>
</evidence>
<keyword evidence="1" id="KW-0732">Signal</keyword>
<proteinExistence type="predicted"/>
<keyword evidence="3" id="KW-1185">Reference proteome</keyword>
<evidence type="ECO:0000256" key="1">
    <source>
        <dbReference type="SAM" id="SignalP"/>
    </source>
</evidence>
<evidence type="ECO:0000313" key="2">
    <source>
        <dbReference type="EMBL" id="SPH24048.1"/>
    </source>
</evidence>
<sequence>MKVMLLAFVSAALIAVLADVALQRAGLSAQDVASGPDVRVD</sequence>
<feature type="chain" id="PRO_5015339223" evidence="1">
    <location>
        <begin position="19"/>
        <end position="41"/>
    </location>
</feature>
<protein>
    <submittedName>
        <fullName evidence="2">Uncharacterized protein</fullName>
    </submittedName>
</protein>
<organism evidence="2 3">
    <name type="scientific">Albidovulum aquaemixtae</name>
    <dbReference type="NCBI Taxonomy" id="1542388"/>
    <lineage>
        <taxon>Bacteria</taxon>
        <taxon>Pseudomonadati</taxon>
        <taxon>Pseudomonadota</taxon>
        <taxon>Alphaproteobacteria</taxon>
        <taxon>Rhodobacterales</taxon>
        <taxon>Paracoccaceae</taxon>
        <taxon>Albidovulum</taxon>
    </lineage>
</organism>
<dbReference type="EMBL" id="OMOQ01000003">
    <property type="protein sequence ID" value="SPH24048.1"/>
    <property type="molecule type" value="Genomic_DNA"/>
</dbReference>
<name>A0A2R8BKX6_9RHOB</name>
<dbReference type="Proteomes" id="UP000244924">
    <property type="component" value="Unassembled WGS sequence"/>
</dbReference>
<reference evidence="2 3" key="1">
    <citation type="submission" date="2018-03" db="EMBL/GenBank/DDBJ databases">
        <authorList>
            <person name="Keele B.F."/>
        </authorList>
    </citation>
    <scope>NUCLEOTIDE SEQUENCE [LARGE SCALE GENOMIC DNA]</scope>
    <source>
        <strain evidence="2 3">CECT 8626</strain>
    </source>
</reference>
<feature type="signal peptide" evidence="1">
    <location>
        <begin position="1"/>
        <end position="18"/>
    </location>
</feature>
<accession>A0A2R8BKX6</accession>
<gene>
    <name evidence="2" type="ORF">DEA8626_03096</name>
</gene>
<dbReference type="RefSeq" id="WP_281261501.1">
    <property type="nucleotide sequence ID" value="NZ_OMOQ01000003.1"/>
</dbReference>